<evidence type="ECO:0000259" key="5">
    <source>
        <dbReference type="PROSITE" id="PS51471"/>
    </source>
</evidence>
<comment type="similarity">
    <text evidence="1">Belongs to the iron/ascorbate-dependent oxidoreductase family.</text>
</comment>
<dbReference type="Gene3D" id="2.60.120.330">
    <property type="entry name" value="B-lactam Antibiotic, Isopenicillin N Synthase, Chain"/>
    <property type="match status" value="1"/>
</dbReference>
<proteinExistence type="inferred from homology"/>
<keyword evidence="4" id="KW-0408">Iron</keyword>
<dbReference type="PANTHER" id="PTHR10209">
    <property type="entry name" value="OXIDOREDUCTASE, 2OG-FE II OXYGENASE FAMILY PROTEIN"/>
    <property type="match status" value="1"/>
</dbReference>
<evidence type="ECO:0000256" key="2">
    <source>
        <dbReference type="ARBA" id="ARBA00022723"/>
    </source>
</evidence>
<organism evidence="6">
    <name type="scientific">Nicotiana tabacum</name>
    <name type="common">Common tobacco</name>
    <dbReference type="NCBI Taxonomy" id="4097"/>
    <lineage>
        <taxon>Eukaryota</taxon>
        <taxon>Viridiplantae</taxon>
        <taxon>Streptophyta</taxon>
        <taxon>Embryophyta</taxon>
        <taxon>Tracheophyta</taxon>
        <taxon>Spermatophyta</taxon>
        <taxon>Magnoliopsida</taxon>
        <taxon>eudicotyledons</taxon>
        <taxon>Gunneridae</taxon>
        <taxon>Pentapetalae</taxon>
        <taxon>asterids</taxon>
        <taxon>lamiids</taxon>
        <taxon>Solanales</taxon>
        <taxon>Solanaceae</taxon>
        <taxon>Nicotianoideae</taxon>
        <taxon>Nicotianeae</taxon>
        <taxon>Nicotiana</taxon>
    </lineage>
</organism>
<keyword evidence="3" id="KW-0560">Oxidoreductase</keyword>
<dbReference type="PROSITE" id="PS51471">
    <property type="entry name" value="FE2OG_OXY"/>
    <property type="match status" value="1"/>
</dbReference>
<dbReference type="PANTHER" id="PTHR10209:SF859">
    <property type="entry name" value="OS03G0690500 PROTEIN"/>
    <property type="match status" value="1"/>
</dbReference>
<evidence type="ECO:0000313" key="6">
    <source>
        <dbReference type="RefSeq" id="XP_016447852.1"/>
    </source>
</evidence>
<dbReference type="Pfam" id="PF03171">
    <property type="entry name" value="2OG-FeII_Oxy"/>
    <property type="match status" value="1"/>
</dbReference>
<gene>
    <name evidence="6" type="primary">LOC107772907</name>
</gene>
<dbReference type="InterPro" id="IPR027443">
    <property type="entry name" value="IPNS-like_sf"/>
</dbReference>
<keyword evidence="2" id="KW-0479">Metal-binding</keyword>
<name>A0A1S3Y791_TOBAC</name>
<protein>
    <submittedName>
        <fullName evidence="6">1-aminocyclopropane-1-carboxylate oxidase homolog 3-like</fullName>
    </submittedName>
</protein>
<dbReference type="InterPro" id="IPR005123">
    <property type="entry name" value="Oxoglu/Fe-dep_dioxygenase_dom"/>
</dbReference>
<evidence type="ECO:0000256" key="3">
    <source>
        <dbReference type="ARBA" id="ARBA00023002"/>
    </source>
</evidence>
<evidence type="ECO:0000256" key="1">
    <source>
        <dbReference type="ARBA" id="ARBA00008056"/>
    </source>
</evidence>
<dbReference type="SUPFAM" id="SSF51197">
    <property type="entry name" value="Clavaminate synthase-like"/>
    <property type="match status" value="1"/>
</dbReference>
<feature type="non-terminal residue" evidence="6">
    <location>
        <position position="1"/>
    </location>
</feature>
<dbReference type="GO" id="GO:0051213">
    <property type="term" value="F:dioxygenase activity"/>
    <property type="evidence" value="ECO:0007669"/>
    <property type="project" value="UniProtKB-ARBA"/>
</dbReference>
<dbReference type="KEGG" id="nta:107772907"/>
<dbReference type="PaxDb" id="4097-A0A1S3Y791"/>
<reference evidence="6" key="1">
    <citation type="submission" date="2025-08" db="UniProtKB">
        <authorList>
            <consortium name="RefSeq"/>
        </authorList>
    </citation>
    <scope>IDENTIFICATION</scope>
</reference>
<dbReference type="OMA" id="EHRVWAN"/>
<dbReference type="AlphaFoldDB" id="A0A1S3Y791"/>
<accession>A0A1S3Y791</accession>
<dbReference type="SMR" id="A0A1S3Y791"/>
<feature type="domain" description="Fe2OG dioxygenase" evidence="5">
    <location>
        <begin position="1"/>
        <end position="128"/>
    </location>
</feature>
<dbReference type="RefSeq" id="XP_016447852.1">
    <property type="nucleotide sequence ID" value="XM_016592366.1"/>
</dbReference>
<dbReference type="InterPro" id="IPR044861">
    <property type="entry name" value="IPNS-like_FE2OG_OXY"/>
</dbReference>
<sequence>ILSHVMEEMKDGVIRFFEQDTEVKKKWYSRDFTKRFIFHSNFDLFRSPSLLFANSNFLTLLLQDNIGGLQVLHQNHWVDVPPTPGALVVNIGDLLQLISNDKFKSVEHRVLANKVSSRISVACFFTTSFLPTERLYGPIQELISEHNPLKYKETTIKEYTTYYTNKGLDDTSALLHFRL</sequence>
<dbReference type="OrthoDB" id="288590at2759"/>
<evidence type="ECO:0000256" key="4">
    <source>
        <dbReference type="ARBA" id="ARBA00023004"/>
    </source>
</evidence>
<dbReference type="GO" id="GO:0046872">
    <property type="term" value="F:metal ion binding"/>
    <property type="evidence" value="ECO:0007669"/>
    <property type="project" value="UniProtKB-KW"/>
</dbReference>
<dbReference type="STRING" id="4097.A0A1S3Y791"/>